<dbReference type="PANTHER" id="PTHR43355">
    <property type="entry name" value="FLAVIN REDUCTASE (NADPH)"/>
    <property type="match status" value="1"/>
</dbReference>
<evidence type="ECO:0000313" key="2">
    <source>
        <dbReference type="EMBL" id="OGK56317.1"/>
    </source>
</evidence>
<evidence type="ECO:0000313" key="3">
    <source>
        <dbReference type="Proteomes" id="UP000176376"/>
    </source>
</evidence>
<organism evidence="2 3">
    <name type="scientific">Candidatus Roizmanbacteria bacterium RIFCSPLOWO2_02_FULL_38_10</name>
    <dbReference type="NCBI Taxonomy" id="1802074"/>
    <lineage>
        <taxon>Bacteria</taxon>
        <taxon>Candidatus Roizmaniibacteriota</taxon>
    </lineage>
</organism>
<dbReference type="Proteomes" id="UP000176376">
    <property type="component" value="Unassembled WGS sequence"/>
</dbReference>
<dbReference type="InterPro" id="IPR036291">
    <property type="entry name" value="NAD(P)-bd_dom_sf"/>
</dbReference>
<accession>A0A1F7JL51</accession>
<proteinExistence type="predicted"/>
<evidence type="ECO:0000259" key="1">
    <source>
        <dbReference type="Pfam" id="PF13460"/>
    </source>
</evidence>
<dbReference type="Pfam" id="PF13460">
    <property type="entry name" value="NAD_binding_10"/>
    <property type="match status" value="1"/>
</dbReference>
<dbReference type="GO" id="GO:0004074">
    <property type="term" value="F:biliverdin reductase [NAD(P)H] activity"/>
    <property type="evidence" value="ECO:0007669"/>
    <property type="project" value="TreeGrafter"/>
</dbReference>
<protein>
    <recommendedName>
        <fullName evidence="1">NAD(P)-binding domain-containing protein</fullName>
    </recommendedName>
</protein>
<dbReference type="SUPFAM" id="SSF51735">
    <property type="entry name" value="NAD(P)-binding Rossmann-fold domains"/>
    <property type="match status" value="1"/>
</dbReference>
<dbReference type="InterPro" id="IPR051606">
    <property type="entry name" value="Polyketide_Oxido-like"/>
</dbReference>
<dbReference type="CDD" id="cd05244">
    <property type="entry name" value="BVR-B_like_SDR_a"/>
    <property type="match status" value="1"/>
</dbReference>
<feature type="domain" description="NAD(P)-binding" evidence="1">
    <location>
        <begin position="7"/>
        <end position="200"/>
    </location>
</feature>
<dbReference type="InterPro" id="IPR016040">
    <property type="entry name" value="NAD(P)-bd_dom"/>
</dbReference>
<comment type="caution">
    <text evidence="2">The sequence shown here is derived from an EMBL/GenBank/DDBJ whole genome shotgun (WGS) entry which is preliminary data.</text>
</comment>
<dbReference type="AlphaFoldDB" id="A0A1F7JL51"/>
<dbReference type="PANTHER" id="PTHR43355:SF2">
    <property type="entry name" value="FLAVIN REDUCTASE (NADPH)"/>
    <property type="match status" value="1"/>
</dbReference>
<gene>
    <name evidence="2" type="ORF">A3J15_02590</name>
</gene>
<dbReference type="Gene3D" id="3.40.50.720">
    <property type="entry name" value="NAD(P)-binding Rossmann-like Domain"/>
    <property type="match status" value="1"/>
</dbReference>
<dbReference type="STRING" id="1802074.A3J15_02590"/>
<reference evidence="2 3" key="1">
    <citation type="journal article" date="2016" name="Nat. Commun.">
        <title>Thousands of microbial genomes shed light on interconnected biogeochemical processes in an aquifer system.</title>
        <authorList>
            <person name="Anantharaman K."/>
            <person name="Brown C.T."/>
            <person name="Hug L.A."/>
            <person name="Sharon I."/>
            <person name="Castelle C.J."/>
            <person name="Probst A.J."/>
            <person name="Thomas B.C."/>
            <person name="Singh A."/>
            <person name="Wilkins M.J."/>
            <person name="Karaoz U."/>
            <person name="Brodie E.L."/>
            <person name="Williams K.H."/>
            <person name="Hubbard S.S."/>
            <person name="Banfield J.F."/>
        </authorList>
    </citation>
    <scope>NUCLEOTIDE SEQUENCE [LARGE SCALE GENOMIC DNA]</scope>
</reference>
<dbReference type="EMBL" id="MGAY01000041">
    <property type="protein sequence ID" value="OGK56317.1"/>
    <property type="molecule type" value="Genomic_DNA"/>
</dbReference>
<sequence length="212" mass="22961">MKITVFGATGKTGKEVVKQALALGYDVKAFVRDPQKMDITDDKLVLVKGDVTSPEEVNQAVESVEGVIVALGASSDMQVDIVMEKGTINIIAAMKKHGVKRLVVESSYAMSGSPEGVAFMKNMGMGEEQIAGVQHILDDKTKQEEAVRQSGLEFVIVRPLMLTDNTKTGTYRVAESLDVKTGDTISRADVADFMLKSLTDNEWIGKTLAISY</sequence>
<name>A0A1F7JL51_9BACT</name>
<dbReference type="GO" id="GO:0042602">
    <property type="term" value="F:riboflavin reductase (NADPH) activity"/>
    <property type="evidence" value="ECO:0007669"/>
    <property type="project" value="TreeGrafter"/>
</dbReference>